<evidence type="ECO:0000313" key="5">
    <source>
        <dbReference type="EMBL" id="KAF4587688.1"/>
    </source>
</evidence>
<comment type="caution">
    <text evidence="5">The sequence shown here is derived from an EMBL/GenBank/DDBJ whole genome shotgun (WGS) entry which is preliminary data.</text>
</comment>
<feature type="region of interest" description="Disordered" evidence="2">
    <location>
        <begin position="1"/>
        <end position="64"/>
    </location>
</feature>
<keyword evidence="1" id="KW-0479">Metal-binding</keyword>
<evidence type="ECO:0000259" key="3">
    <source>
        <dbReference type="Pfam" id="PF21170"/>
    </source>
</evidence>
<organism evidence="5 6">
    <name type="scientific">Ophiocordyceps camponoti-floridani</name>
    <dbReference type="NCBI Taxonomy" id="2030778"/>
    <lineage>
        <taxon>Eukaryota</taxon>
        <taxon>Fungi</taxon>
        <taxon>Dikarya</taxon>
        <taxon>Ascomycota</taxon>
        <taxon>Pezizomycotina</taxon>
        <taxon>Sordariomycetes</taxon>
        <taxon>Hypocreomycetidae</taxon>
        <taxon>Hypocreales</taxon>
        <taxon>Ophiocordycipitaceae</taxon>
        <taxon>Ophiocordyceps</taxon>
    </lineage>
</organism>
<protein>
    <recommendedName>
        <fullName evidence="1">Fanconi-associated nuclease</fullName>
        <ecNumber evidence="1">3.1.4.1</ecNumber>
    </recommendedName>
</protein>
<dbReference type="InterPro" id="IPR049132">
    <property type="entry name" value="FAN1-like_euk"/>
</dbReference>
<dbReference type="InterPro" id="IPR033315">
    <property type="entry name" value="Fan1-like"/>
</dbReference>
<keyword evidence="1" id="KW-0378">Hydrolase</keyword>
<comment type="cofactor">
    <cofactor evidence="1">
        <name>Mg(2+)</name>
        <dbReference type="ChEBI" id="CHEBI:18420"/>
    </cofactor>
    <cofactor evidence="1">
        <name>Mn(2+)</name>
        <dbReference type="ChEBI" id="CHEBI:29035"/>
    </cofactor>
</comment>
<comment type="function">
    <text evidence="1">Nuclease required for the repair of DNA interstrand cross-links (ICL). Acts as a 5'-3' exonuclease that anchors at a cut end of DNA and cleaves DNA successively at every third nucleotide, allowing to excise an ICL from one strand through flanking incisions.</text>
</comment>
<dbReference type="EC" id="3.1.4.1" evidence="1"/>
<reference evidence="5 6" key="1">
    <citation type="journal article" date="2020" name="G3 (Bethesda)">
        <title>Genetic Underpinnings of Host Manipulation by Ophiocordyceps as Revealed by Comparative Transcriptomics.</title>
        <authorList>
            <person name="Will I."/>
            <person name="Das B."/>
            <person name="Trinh T."/>
            <person name="Brachmann A."/>
            <person name="Ohm R.A."/>
            <person name="de Bekker C."/>
        </authorList>
    </citation>
    <scope>NUCLEOTIDE SEQUENCE [LARGE SCALE GENOMIC DNA]</scope>
    <source>
        <strain evidence="5 6">EC05</strain>
    </source>
</reference>
<dbReference type="Proteomes" id="UP000562929">
    <property type="component" value="Unassembled WGS sequence"/>
</dbReference>
<dbReference type="PANTHER" id="PTHR15749:SF4">
    <property type="entry name" value="FANCONI-ASSOCIATED NUCLEASE 1"/>
    <property type="match status" value="1"/>
</dbReference>
<dbReference type="GO" id="GO:0017108">
    <property type="term" value="F:5'-flap endonuclease activity"/>
    <property type="evidence" value="ECO:0007669"/>
    <property type="project" value="TreeGrafter"/>
</dbReference>
<gene>
    <name evidence="5" type="ORF">GQ602_004381</name>
</gene>
<dbReference type="GO" id="GO:0046872">
    <property type="term" value="F:metal ion binding"/>
    <property type="evidence" value="ECO:0007669"/>
    <property type="project" value="UniProtKB-KW"/>
</dbReference>
<evidence type="ECO:0000259" key="4">
    <source>
        <dbReference type="Pfam" id="PF21315"/>
    </source>
</evidence>
<dbReference type="CDD" id="cd22326">
    <property type="entry name" value="FAN1-like"/>
    <property type="match status" value="1"/>
</dbReference>
<keyword evidence="1" id="KW-0539">Nucleus</keyword>
<accession>A0A8H4Q6S5</accession>
<keyword evidence="1" id="KW-0460">Magnesium</keyword>
<feature type="compositionally biased region" description="Basic and acidic residues" evidence="2">
    <location>
        <begin position="1"/>
        <end position="16"/>
    </location>
</feature>
<keyword evidence="1" id="KW-0464">Manganese</keyword>
<feature type="compositionally biased region" description="Acidic residues" evidence="2">
    <location>
        <begin position="27"/>
        <end position="37"/>
    </location>
</feature>
<dbReference type="Pfam" id="PF21315">
    <property type="entry name" value="FAN1_HTH"/>
    <property type="match status" value="1"/>
</dbReference>
<keyword evidence="1" id="KW-0540">Nuclease</keyword>
<dbReference type="Pfam" id="PF21170">
    <property type="entry name" value="FAN1_TPR"/>
    <property type="match status" value="1"/>
</dbReference>
<comment type="catalytic activity">
    <reaction evidence="1">
        <text>Hydrolytically removes 5'-nucleotides successively from the 3'-hydroxy termini of 3'-hydroxy-terminated oligonucleotides.</text>
        <dbReference type="EC" id="3.1.4.1"/>
    </reaction>
</comment>
<evidence type="ECO:0000256" key="1">
    <source>
        <dbReference type="RuleBase" id="RU365033"/>
    </source>
</evidence>
<dbReference type="PANTHER" id="PTHR15749">
    <property type="entry name" value="FANCONI-ASSOCIATED NUCLEASE 1"/>
    <property type="match status" value="1"/>
</dbReference>
<feature type="domain" description="Fanconi-associated nuclease 1-like winged-helix" evidence="4">
    <location>
        <begin position="97"/>
        <end position="172"/>
    </location>
</feature>
<name>A0A8H4Q6S5_9HYPO</name>
<sequence length="761" mass="87506">MDKDDKGRLENMERPCKRLKQGNSPDLGDDSSGDSEAEAGTQHRRQGARITDVENVLPPTQTDDEAVKSYELIKSQQTDGNQDTSQSGWVRGKSSIYVDAFNLALDTVLEQESELFDEREKEVFQQWRGLDYESQYLYVRLFLRKTWAWHRCSRLRYHSDVSDLDGAIVSLQKPRDLPDIDSVSELPDLDVEPFRLGESFTFADASEDQVKTMEEAAPLLYLDELKALAKEAKVQGRNKAELIQGLCRAGQQQTGLTAVGLVRHNSRDSSTSIKAQAKPLAKLRREDSNREQHFLGKMLAVTGRCIRLSSTTQKLFERVHLVFYRSTQWTDKSLTTVILAKMARRNFPEYIVCRTMTIFASRTHLLEYEAAIRLEAEVDGILEGSGTPTEADMQRIVDVSERIYPRWRALVAEEDDKERRVYEMGEGAYLRRFNPAHSYTRILHKSLWVTGRRKQHVKEHSILTELLEQKLFHPARRGSWYQRKALIEEHYMATGQDEGKKWKRAAAATCEAGLQDPDCHLIYHDDLQKRLVKLEKKLRIPRRLQHDFGHVRLAEPMEMTVEGVQLKRKEGSSSSRRTMWLDEQQQDEMKWCSVEDMCLSQLRRQGWKGYHAEGGVIRTLFAYLMHDILFSYMPNVFQTAYQTCPLDLHTDSFFPARCSAINRRLAEIANGEGEKLLRRVWRREHVRRPLVAGLDWDFDVDDLAELVACFGGGPLAAVCKLLAQEYRQRGGDTQRLWIHALTAAGVKVALCNAVAREVRQL</sequence>
<keyword evidence="6" id="KW-1185">Reference proteome</keyword>
<feature type="domain" description="Fanconi-associated nuclease 1-like TPR" evidence="3">
    <location>
        <begin position="422"/>
        <end position="534"/>
    </location>
</feature>
<dbReference type="GO" id="GO:0004528">
    <property type="term" value="F:phosphodiesterase I activity"/>
    <property type="evidence" value="ECO:0007669"/>
    <property type="project" value="UniProtKB-EC"/>
</dbReference>
<dbReference type="GO" id="GO:0008409">
    <property type="term" value="F:5'-3' exonuclease activity"/>
    <property type="evidence" value="ECO:0007669"/>
    <property type="project" value="TreeGrafter"/>
</dbReference>
<dbReference type="InterPro" id="IPR049125">
    <property type="entry name" value="FAN1-like_WH"/>
</dbReference>
<dbReference type="GO" id="GO:0070336">
    <property type="term" value="F:flap-structured DNA binding"/>
    <property type="evidence" value="ECO:0007669"/>
    <property type="project" value="TreeGrafter"/>
</dbReference>
<dbReference type="EMBL" id="JAACLJ010000004">
    <property type="protein sequence ID" value="KAF4587688.1"/>
    <property type="molecule type" value="Genomic_DNA"/>
</dbReference>
<dbReference type="InterPro" id="IPR049126">
    <property type="entry name" value="FAN1-like_TPR"/>
</dbReference>
<keyword evidence="1" id="KW-0234">DNA repair</keyword>
<comment type="subcellular location">
    <subcellularLocation>
        <location evidence="1">Nucleus</location>
    </subcellularLocation>
</comment>
<evidence type="ECO:0000313" key="6">
    <source>
        <dbReference type="Proteomes" id="UP000562929"/>
    </source>
</evidence>
<evidence type="ECO:0000256" key="2">
    <source>
        <dbReference type="SAM" id="MobiDB-lite"/>
    </source>
</evidence>
<proteinExistence type="inferred from homology"/>
<dbReference type="OrthoDB" id="76364at2759"/>
<dbReference type="AlphaFoldDB" id="A0A8H4Q6S5"/>
<dbReference type="GO" id="GO:0036297">
    <property type="term" value="P:interstrand cross-link repair"/>
    <property type="evidence" value="ECO:0007669"/>
    <property type="project" value="InterPro"/>
</dbReference>
<comment type="similarity">
    <text evidence="1">Belongs to the FAN1 family.</text>
</comment>
<dbReference type="GO" id="GO:0005634">
    <property type="term" value="C:nucleus"/>
    <property type="evidence" value="ECO:0007669"/>
    <property type="project" value="UniProtKB-SubCell"/>
</dbReference>
<keyword evidence="1" id="KW-0227">DNA damage</keyword>